<feature type="transmembrane region" description="Helical" evidence="1">
    <location>
        <begin position="37"/>
        <end position="57"/>
    </location>
</feature>
<reference evidence="3 4" key="1">
    <citation type="submission" date="2020-11" db="EMBL/GenBank/DDBJ databases">
        <title>Description of Pontivivens ytuae sp. nov. isolated from deep sea sediment of Mariana Trench.</title>
        <authorList>
            <person name="Wang Z."/>
            <person name="Sun Q.-L."/>
            <person name="Xu X.-D."/>
            <person name="Tang Y.-Z."/>
            <person name="Zhang J."/>
        </authorList>
    </citation>
    <scope>NUCLEOTIDE SEQUENCE [LARGE SCALE GENOMIC DNA]</scope>
    <source>
        <strain evidence="3 4">MT2928</strain>
    </source>
</reference>
<feature type="transmembrane region" description="Helical" evidence="1">
    <location>
        <begin position="265"/>
        <end position="282"/>
    </location>
</feature>
<evidence type="ECO:0000313" key="4">
    <source>
        <dbReference type="Proteomes" id="UP000594800"/>
    </source>
</evidence>
<name>A0A7S9QB23_9RHOB</name>
<proteinExistence type="predicted"/>
<dbReference type="SUPFAM" id="SSF103481">
    <property type="entry name" value="Multidrug resistance efflux transporter EmrE"/>
    <property type="match status" value="2"/>
</dbReference>
<dbReference type="InterPro" id="IPR000620">
    <property type="entry name" value="EamA_dom"/>
</dbReference>
<keyword evidence="4" id="KW-1185">Reference proteome</keyword>
<accession>A0A7S9QB23</accession>
<sequence length="288" mass="31259">MQSNDARRGIALMIATTFVFAVQDGISQHLASEYNVIMVVMIRYWFFAAFVIALSVSQPGGVMATARTTQPVLQIGRGLLLVAEICVMVLAFTLLGLVESHAIFTLYPLLIAALSGPVLGERVGWRRWVAIGVGFVGVLIILRPGLRVFAPEALVPLLAALMFALYGLLTRRAARDDTAATSFFWTGVAGAVAITCVGPFFWEPMSGSDWLWMGALCITGAGGHWLLIKTYEAAEAGTVQPFAYFQLVFATAIGLSIFGEMLDPWTTAGTTLIVSAGLYTLWRERRTR</sequence>
<dbReference type="PANTHER" id="PTHR22911">
    <property type="entry name" value="ACYL-MALONYL CONDENSING ENZYME-RELATED"/>
    <property type="match status" value="1"/>
</dbReference>
<dbReference type="GO" id="GO:0016020">
    <property type="term" value="C:membrane"/>
    <property type="evidence" value="ECO:0007669"/>
    <property type="project" value="InterPro"/>
</dbReference>
<dbReference type="Proteomes" id="UP000594800">
    <property type="component" value="Chromosome"/>
</dbReference>
<feature type="transmembrane region" description="Helical" evidence="1">
    <location>
        <begin position="104"/>
        <end position="121"/>
    </location>
</feature>
<organism evidence="3 4">
    <name type="scientific">Pontivivens ytuae</name>
    <dbReference type="NCBI Taxonomy" id="2789856"/>
    <lineage>
        <taxon>Bacteria</taxon>
        <taxon>Pseudomonadati</taxon>
        <taxon>Pseudomonadota</taxon>
        <taxon>Alphaproteobacteria</taxon>
        <taxon>Rhodobacterales</taxon>
        <taxon>Paracoccaceae</taxon>
        <taxon>Pontivivens</taxon>
    </lineage>
</organism>
<evidence type="ECO:0000256" key="1">
    <source>
        <dbReference type="SAM" id="Phobius"/>
    </source>
</evidence>
<dbReference type="InterPro" id="IPR037185">
    <property type="entry name" value="EmrE-like"/>
</dbReference>
<feature type="transmembrane region" description="Helical" evidence="1">
    <location>
        <begin position="208"/>
        <end position="227"/>
    </location>
</feature>
<keyword evidence="1" id="KW-0472">Membrane</keyword>
<protein>
    <submittedName>
        <fullName evidence="3">DMT family transporter</fullName>
    </submittedName>
</protein>
<dbReference type="PANTHER" id="PTHR22911:SF103">
    <property type="entry name" value="BLR2811 PROTEIN"/>
    <property type="match status" value="1"/>
</dbReference>
<evidence type="ECO:0000259" key="2">
    <source>
        <dbReference type="Pfam" id="PF00892"/>
    </source>
</evidence>
<dbReference type="Pfam" id="PF00892">
    <property type="entry name" value="EamA"/>
    <property type="match status" value="2"/>
</dbReference>
<keyword evidence="1" id="KW-1133">Transmembrane helix</keyword>
<feature type="transmembrane region" description="Helical" evidence="1">
    <location>
        <begin position="78"/>
        <end position="98"/>
    </location>
</feature>
<feature type="domain" description="EamA" evidence="2">
    <location>
        <begin position="8"/>
        <end position="142"/>
    </location>
</feature>
<dbReference type="AlphaFoldDB" id="A0A7S9QB23"/>
<feature type="transmembrane region" description="Helical" evidence="1">
    <location>
        <begin position="153"/>
        <end position="170"/>
    </location>
</feature>
<dbReference type="KEGG" id="poz:I0K15_12925"/>
<dbReference type="EMBL" id="CP064942">
    <property type="protein sequence ID" value="QPH52713.1"/>
    <property type="molecule type" value="Genomic_DNA"/>
</dbReference>
<feature type="transmembrane region" description="Helical" evidence="1">
    <location>
        <begin position="182"/>
        <end position="202"/>
    </location>
</feature>
<feature type="domain" description="EamA" evidence="2">
    <location>
        <begin position="155"/>
        <end position="276"/>
    </location>
</feature>
<feature type="transmembrane region" description="Helical" evidence="1">
    <location>
        <begin position="128"/>
        <end position="147"/>
    </location>
</feature>
<dbReference type="Gene3D" id="1.10.3730.20">
    <property type="match status" value="1"/>
</dbReference>
<evidence type="ECO:0000313" key="3">
    <source>
        <dbReference type="EMBL" id="QPH52713.1"/>
    </source>
</evidence>
<keyword evidence="1" id="KW-0812">Transmembrane</keyword>
<feature type="transmembrane region" description="Helical" evidence="1">
    <location>
        <begin position="239"/>
        <end position="259"/>
    </location>
</feature>
<gene>
    <name evidence="3" type="ORF">I0K15_12925</name>
</gene>
<dbReference type="RefSeq" id="WP_196101924.1">
    <property type="nucleotide sequence ID" value="NZ_CP064942.1"/>
</dbReference>